<keyword evidence="5" id="KW-1185">Reference proteome</keyword>
<dbReference type="OrthoDB" id="10012075at2759"/>
<organism evidence="4 5">
    <name type="scientific">Strongylocentrotus purpuratus</name>
    <name type="common">Purple sea urchin</name>
    <dbReference type="NCBI Taxonomy" id="7668"/>
    <lineage>
        <taxon>Eukaryota</taxon>
        <taxon>Metazoa</taxon>
        <taxon>Echinodermata</taxon>
        <taxon>Eleutherozoa</taxon>
        <taxon>Echinozoa</taxon>
        <taxon>Echinoidea</taxon>
        <taxon>Euechinoidea</taxon>
        <taxon>Echinacea</taxon>
        <taxon>Camarodonta</taxon>
        <taxon>Echinidea</taxon>
        <taxon>Strongylocentrotidae</taxon>
        <taxon>Strongylocentrotus</taxon>
    </lineage>
</organism>
<evidence type="ECO:0000313" key="5">
    <source>
        <dbReference type="Proteomes" id="UP000007110"/>
    </source>
</evidence>
<dbReference type="GO" id="GO:0005886">
    <property type="term" value="C:plasma membrane"/>
    <property type="evidence" value="ECO:0000318"/>
    <property type="project" value="GO_Central"/>
</dbReference>
<dbReference type="Pfam" id="PF13895">
    <property type="entry name" value="Ig_2"/>
    <property type="match status" value="1"/>
</dbReference>
<dbReference type="Proteomes" id="UP000007110">
    <property type="component" value="Unassembled WGS sequence"/>
</dbReference>
<feature type="domain" description="Ig-like" evidence="3">
    <location>
        <begin position="26"/>
        <end position="129"/>
    </location>
</feature>
<dbReference type="GO" id="GO:0007411">
    <property type="term" value="P:axon guidance"/>
    <property type="evidence" value="ECO:0000318"/>
    <property type="project" value="GO_Central"/>
</dbReference>
<dbReference type="Pfam" id="PF13927">
    <property type="entry name" value="Ig_3"/>
    <property type="match status" value="2"/>
</dbReference>
<name>A0A7M7SV72_STRPU</name>
<evidence type="ECO:0000259" key="3">
    <source>
        <dbReference type="PROSITE" id="PS50835"/>
    </source>
</evidence>
<dbReference type="InParanoid" id="A0A7M7SV72"/>
<dbReference type="Gene3D" id="2.60.40.10">
    <property type="entry name" value="Immunoglobulins"/>
    <property type="match status" value="3"/>
</dbReference>
<feature type="domain" description="Ig-like" evidence="3">
    <location>
        <begin position="235"/>
        <end position="336"/>
    </location>
</feature>
<dbReference type="PANTHER" id="PTHR10075">
    <property type="entry name" value="BASIGIN RELATED"/>
    <property type="match status" value="1"/>
</dbReference>
<sequence>MGTNNLKFCLFLSCLSLLAFEGLAQPQIQPISSVQPLTTGQRVTLDCTVTNTNMNEDIEWYHDGDVVSFGQNLLRDREGAYTLQVTQEQGVPSTYHWIITIANANIIRDEGSWSCNFAPEGSVAQVVVTDLLVIGPPFVSFVTSNLNNPPLNSDVRLECVATGSPLPSVTWSRTYPVPYILVDGARKGFVRQISNNTIRLNPITMDHRGEYMCSVTNGHGEIQTRKAYVQLPYAPEVTATLKNIRVPENSEAVLACISQAYPATATESDVMWTLNGNAVDPSQGSNVDVDRHPDNFNDERYYSRLTIRSVNSNHVGTYECIFTNQQGIGSATVTLGMEPTIDPNFGAKNEL</sequence>
<dbReference type="InterPro" id="IPR003598">
    <property type="entry name" value="Ig_sub2"/>
</dbReference>
<dbReference type="OMA" id="WIITIAN"/>
<dbReference type="InterPro" id="IPR003599">
    <property type="entry name" value="Ig_sub"/>
</dbReference>
<dbReference type="SMART" id="SM00409">
    <property type="entry name" value="IG"/>
    <property type="match status" value="3"/>
</dbReference>
<evidence type="ECO:0000256" key="1">
    <source>
        <dbReference type="ARBA" id="ARBA00023319"/>
    </source>
</evidence>
<dbReference type="InterPro" id="IPR036179">
    <property type="entry name" value="Ig-like_dom_sf"/>
</dbReference>
<feature type="chain" id="PRO_5029640810" description="Ig-like domain-containing protein" evidence="2">
    <location>
        <begin position="25"/>
        <end position="351"/>
    </location>
</feature>
<dbReference type="PROSITE" id="PS50835">
    <property type="entry name" value="IG_LIKE"/>
    <property type="match status" value="3"/>
</dbReference>
<keyword evidence="2" id="KW-0732">Signal</keyword>
<dbReference type="EnsemblMetazoa" id="XM_030977957">
    <property type="protein sequence ID" value="XP_030833817"/>
    <property type="gene ID" value="LOC590031"/>
</dbReference>
<dbReference type="InterPro" id="IPR013783">
    <property type="entry name" value="Ig-like_fold"/>
</dbReference>
<evidence type="ECO:0000313" key="4">
    <source>
        <dbReference type="EnsemblMetazoa" id="XP_030833817"/>
    </source>
</evidence>
<dbReference type="SUPFAM" id="SSF48726">
    <property type="entry name" value="Immunoglobulin"/>
    <property type="match status" value="2"/>
</dbReference>
<dbReference type="FunFam" id="2.60.40.10:FF:004808">
    <property type="match status" value="1"/>
</dbReference>
<reference evidence="5" key="1">
    <citation type="submission" date="2015-02" db="EMBL/GenBank/DDBJ databases">
        <title>Genome sequencing for Strongylocentrotus purpuratus.</title>
        <authorList>
            <person name="Murali S."/>
            <person name="Liu Y."/>
            <person name="Vee V."/>
            <person name="English A."/>
            <person name="Wang M."/>
            <person name="Skinner E."/>
            <person name="Han Y."/>
            <person name="Muzny D.M."/>
            <person name="Worley K.C."/>
            <person name="Gibbs R.A."/>
        </authorList>
    </citation>
    <scope>NUCLEOTIDE SEQUENCE</scope>
</reference>
<dbReference type="PANTHER" id="PTHR10075:SF100">
    <property type="entry name" value="FASCICLIN-2"/>
    <property type="match status" value="1"/>
</dbReference>
<dbReference type="GO" id="GO:0030424">
    <property type="term" value="C:axon"/>
    <property type="evidence" value="ECO:0000318"/>
    <property type="project" value="GO_Central"/>
</dbReference>
<protein>
    <recommendedName>
        <fullName evidence="3">Ig-like domain-containing protein</fullName>
    </recommendedName>
</protein>
<dbReference type="KEGG" id="spu:590031"/>
<dbReference type="RefSeq" id="XP_030833817.1">
    <property type="nucleotide sequence ID" value="XM_030977957.1"/>
</dbReference>
<dbReference type="GO" id="GO:0007156">
    <property type="term" value="P:homophilic cell adhesion via plasma membrane adhesion molecules"/>
    <property type="evidence" value="ECO:0000318"/>
    <property type="project" value="GO_Central"/>
</dbReference>
<dbReference type="GeneID" id="590031"/>
<proteinExistence type="predicted"/>
<dbReference type="AlphaFoldDB" id="A0A7M7SV72"/>
<feature type="domain" description="Ig-like" evidence="3">
    <location>
        <begin position="136"/>
        <end position="229"/>
    </location>
</feature>
<feature type="signal peptide" evidence="2">
    <location>
        <begin position="1"/>
        <end position="24"/>
    </location>
</feature>
<evidence type="ECO:0000256" key="2">
    <source>
        <dbReference type="SAM" id="SignalP"/>
    </source>
</evidence>
<dbReference type="InterPro" id="IPR007110">
    <property type="entry name" value="Ig-like_dom"/>
</dbReference>
<keyword evidence="1" id="KW-0393">Immunoglobulin domain</keyword>
<dbReference type="SMART" id="SM00408">
    <property type="entry name" value="IGc2"/>
    <property type="match status" value="3"/>
</dbReference>
<reference evidence="4" key="2">
    <citation type="submission" date="2021-01" db="UniProtKB">
        <authorList>
            <consortium name="EnsemblMetazoa"/>
        </authorList>
    </citation>
    <scope>IDENTIFICATION</scope>
</reference>
<dbReference type="GO" id="GO:0098632">
    <property type="term" value="F:cell-cell adhesion mediator activity"/>
    <property type="evidence" value="ECO:0000318"/>
    <property type="project" value="GO_Central"/>
</dbReference>
<dbReference type="GO" id="GO:0070593">
    <property type="term" value="P:dendrite self-avoidance"/>
    <property type="evidence" value="ECO:0000318"/>
    <property type="project" value="GO_Central"/>
</dbReference>
<accession>A0A7M7SV72</accession>